<protein>
    <recommendedName>
        <fullName evidence="3">Zinc-ribbon domain-containing protein</fullName>
    </recommendedName>
</protein>
<accession>X0UZ11</accession>
<feature type="transmembrane region" description="Helical" evidence="1">
    <location>
        <begin position="36"/>
        <end position="58"/>
    </location>
</feature>
<gene>
    <name evidence="2" type="ORF">S01H1_36567</name>
</gene>
<organism evidence="2">
    <name type="scientific">marine sediment metagenome</name>
    <dbReference type="NCBI Taxonomy" id="412755"/>
    <lineage>
        <taxon>unclassified sequences</taxon>
        <taxon>metagenomes</taxon>
        <taxon>ecological metagenomes</taxon>
    </lineage>
</organism>
<feature type="non-terminal residue" evidence="2">
    <location>
        <position position="1"/>
    </location>
</feature>
<keyword evidence="1" id="KW-0472">Membrane</keyword>
<keyword evidence="1" id="KW-1133">Transmembrane helix</keyword>
<proteinExistence type="predicted"/>
<reference evidence="2" key="1">
    <citation type="journal article" date="2014" name="Front. Microbiol.">
        <title>High frequency of phylogenetically diverse reductive dehalogenase-homologous genes in deep subseafloor sedimentary metagenomes.</title>
        <authorList>
            <person name="Kawai M."/>
            <person name="Futagami T."/>
            <person name="Toyoda A."/>
            <person name="Takaki Y."/>
            <person name="Nishi S."/>
            <person name="Hori S."/>
            <person name="Arai W."/>
            <person name="Tsubouchi T."/>
            <person name="Morono Y."/>
            <person name="Uchiyama I."/>
            <person name="Ito T."/>
            <person name="Fujiyama A."/>
            <person name="Inagaki F."/>
            <person name="Takami H."/>
        </authorList>
    </citation>
    <scope>NUCLEOTIDE SEQUENCE</scope>
    <source>
        <strain evidence="2">Expedition CK06-06</strain>
    </source>
</reference>
<name>X0UZ11_9ZZZZ</name>
<feature type="transmembrane region" description="Helical" evidence="1">
    <location>
        <begin position="171"/>
        <end position="193"/>
    </location>
</feature>
<evidence type="ECO:0008006" key="3">
    <source>
        <dbReference type="Google" id="ProtNLM"/>
    </source>
</evidence>
<evidence type="ECO:0000256" key="1">
    <source>
        <dbReference type="SAM" id="Phobius"/>
    </source>
</evidence>
<comment type="caution">
    <text evidence="2">The sequence shown here is derived from an EMBL/GenBank/DDBJ whole genome shotgun (WGS) entry which is preliminary data.</text>
</comment>
<sequence>IAMAVGMWSGAFGVLGLFTEWGQRQFAGAGGTVPGYALLAGLVLLFGGGIVNMLGAAARKREAPVQRTGLPARRNVDEGRPLCPDCLAVNEPLAHFCRECGTPMTSHAEIDPLGQIYAIGDTCWKATRRPSSPIVLVGMWLIFATPLVVLLIALLMVMTSDKIPGFTPQPLFGGILKMLAILGICGIYIAILIKTTKNYLRHRNPQANGAGEPDGPES</sequence>
<dbReference type="AlphaFoldDB" id="X0UZ11"/>
<feature type="transmembrane region" description="Helical" evidence="1">
    <location>
        <begin position="134"/>
        <end position="159"/>
    </location>
</feature>
<dbReference type="EMBL" id="BARS01022917">
    <property type="protein sequence ID" value="GAG05518.1"/>
    <property type="molecule type" value="Genomic_DNA"/>
</dbReference>
<evidence type="ECO:0000313" key="2">
    <source>
        <dbReference type="EMBL" id="GAG05518.1"/>
    </source>
</evidence>
<keyword evidence="1" id="KW-0812">Transmembrane</keyword>